<comment type="caution">
    <text evidence="1">The sequence shown here is derived from an EMBL/GenBank/DDBJ whole genome shotgun (WGS) entry which is preliminary data.</text>
</comment>
<sequence length="376" mass="40016">MIHWARRKGIRRCRTVEAVSRRADDEPLSQARARAQLLAGGRRGRSAEDVVRQVFAIQAQDTVAADLGIRVRGQDLTARAIRTAYEDDRTIVRNWFMRGTLHTIPAEDVGWVTALLAPRVIAGTGSRYRDLGLTDDLRLRSGDLIGRLLGAHGPLTRAELAEQLATLGVAPAGQAPFHLVRYAALTGLVCHGPLRAGEPTYVLLRDWVPAAGAPGLAGEAAAAELARRYLAGYAPATVCDFASWSGLALTSARAAWQAMARSGAIVTDGDLTVLAGGARGHGDRSGGPDVRLLPAYDNYLTGYRTRQESVDAGFEARVWPGGGVIRPTVLVDGFVVGTWSRGRAITVDPFTPLTDEVQAGVAQEAAATARFLSPAG</sequence>
<reference evidence="1 2" key="1">
    <citation type="submission" date="2021-01" db="EMBL/GenBank/DDBJ databases">
        <title>Whole genome shotgun sequence of Catellatospora bangladeshensis NBRC 107357.</title>
        <authorList>
            <person name="Komaki H."/>
            <person name="Tamura T."/>
        </authorList>
    </citation>
    <scope>NUCLEOTIDE SEQUENCE [LARGE SCALE GENOMIC DNA]</scope>
    <source>
        <strain evidence="1 2">NBRC 107357</strain>
    </source>
</reference>
<gene>
    <name evidence="1" type="ORF">Cba03nite_62800</name>
</gene>
<dbReference type="AlphaFoldDB" id="A0A8J3JQ81"/>
<organism evidence="1 2">
    <name type="scientific">Catellatospora bangladeshensis</name>
    <dbReference type="NCBI Taxonomy" id="310355"/>
    <lineage>
        <taxon>Bacteria</taxon>
        <taxon>Bacillati</taxon>
        <taxon>Actinomycetota</taxon>
        <taxon>Actinomycetes</taxon>
        <taxon>Micromonosporales</taxon>
        <taxon>Micromonosporaceae</taxon>
        <taxon>Catellatospora</taxon>
    </lineage>
</organism>
<dbReference type="Proteomes" id="UP000601223">
    <property type="component" value="Unassembled WGS sequence"/>
</dbReference>
<accession>A0A8J3JQ81</accession>
<evidence type="ECO:0008006" key="3">
    <source>
        <dbReference type="Google" id="ProtNLM"/>
    </source>
</evidence>
<evidence type="ECO:0000313" key="1">
    <source>
        <dbReference type="EMBL" id="GIF84931.1"/>
    </source>
</evidence>
<dbReference type="PANTHER" id="PTHR38479:SF2">
    <property type="entry name" value="WINGED HELIX DNA-BINDING DOMAIN-CONTAINING PROTEIN"/>
    <property type="match status" value="1"/>
</dbReference>
<keyword evidence="2" id="KW-1185">Reference proteome</keyword>
<dbReference type="Pfam" id="PF06224">
    <property type="entry name" value="AlkZ-like"/>
    <property type="match status" value="1"/>
</dbReference>
<protein>
    <recommendedName>
        <fullName evidence="3">Winged helix DNA-binding domain-containing protein</fullName>
    </recommendedName>
</protein>
<name>A0A8J3JQ81_9ACTN</name>
<dbReference type="EMBL" id="BONF01000042">
    <property type="protein sequence ID" value="GIF84931.1"/>
    <property type="molecule type" value="Genomic_DNA"/>
</dbReference>
<evidence type="ECO:0000313" key="2">
    <source>
        <dbReference type="Proteomes" id="UP000601223"/>
    </source>
</evidence>
<dbReference type="InterPro" id="IPR009351">
    <property type="entry name" value="AlkZ-like"/>
</dbReference>
<dbReference type="PANTHER" id="PTHR38479">
    <property type="entry name" value="LMO0824 PROTEIN"/>
    <property type="match status" value="1"/>
</dbReference>
<proteinExistence type="predicted"/>